<accession>A0A917VU34</accession>
<dbReference type="Proteomes" id="UP000637788">
    <property type="component" value="Unassembled WGS sequence"/>
</dbReference>
<reference evidence="1" key="1">
    <citation type="journal article" date="2014" name="Int. J. Syst. Evol. Microbiol.">
        <title>Complete genome sequence of Corynebacterium casei LMG S-19264T (=DSM 44701T), isolated from a smear-ripened cheese.</title>
        <authorList>
            <consortium name="US DOE Joint Genome Institute (JGI-PGF)"/>
            <person name="Walter F."/>
            <person name="Albersmeier A."/>
            <person name="Kalinowski J."/>
            <person name="Ruckert C."/>
        </authorList>
    </citation>
    <scope>NUCLEOTIDE SEQUENCE</scope>
    <source>
        <strain evidence="1">JCM 3035</strain>
    </source>
</reference>
<name>A0A917VU34_9ACTN</name>
<gene>
    <name evidence="1" type="ORF">GCM10010094_94480</name>
</gene>
<evidence type="ECO:0000313" key="1">
    <source>
        <dbReference type="EMBL" id="GGL18539.1"/>
    </source>
</evidence>
<organism evidence="1 2">
    <name type="scientific">Streptomyces flaveus</name>
    <dbReference type="NCBI Taxonomy" id="66370"/>
    <lineage>
        <taxon>Bacteria</taxon>
        <taxon>Bacillati</taxon>
        <taxon>Actinomycetota</taxon>
        <taxon>Actinomycetes</taxon>
        <taxon>Kitasatosporales</taxon>
        <taxon>Streptomycetaceae</taxon>
        <taxon>Streptomyces</taxon>
        <taxon>Streptomyces aurantiacus group</taxon>
    </lineage>
</organism>
<dbReference type="AlphaFoldDB" id="A0A917VU34"/>
<evidence type="ECO:0000313" key="2">
    <source>
        <dbReference type="Proteomes" id="UP000637788"/>
    </source>
</evidence>
<protein>
    <submittedName>
        <fullName evidence="1">Uncharacterized protein</fullName>
    </submittedName>
</protein>
<comment type="caution">
    <text evidence="1">The sequence shown here is derived from an EMBL/GenBank/DDBJ whole genome shotgun (WGS) entry which is preliminary data.</text>
</comment>
<proteinExistence type="predicted"/>
<reference evidence="1" key="2">
    <citation type="submission" date="2020-09" db="EMBL/GenBank/DDBJ databases">
        <authorList>
            <person name="Sun Q."/>
            <person name="Ohkuma M."/>
        </authorList>
    </citation>
    <scope>NUCLEOTIDE SEQUENCE</scope>
    <source>
        <strain evidence="1">JCM 3035</strain>
    </source>
</reference>
<dbReference type="EMBL" id="BMPQ01000069">
    <property type="protein sequence ID" value="GGL18539.1"/>
    <property type="molecule type" value="Genomic_DNA"/>
</dbReference>
<sequence length="52" mass="5625">MVTLQGEQLLLEYGYFGADTFLILGVALEVRSHLSGVGLVDELMVRVASTVL</sequence>
<keyword evidence="2" id="KW-1185">Reference proteome</keyword>